<evidence type="ECO:0000256" key="3">
    <source>
        <dbReference type="ARBA" id="ARBA00007630"/>
    </source>
</evidence>
<feature type="domain" description="N-acetyltransferase" evidence="16">
    <location>
        <begin position="259"/>
        <end position="432"/>
    </location>
</feature>
<dbReference type="FunFam" id="1.10.1270.20:FF:000001">
    <property type="entry name" value="tRNA (guanine-N(1)-)-methyltransferase"/>
    <property type="match status" value="1"/>
</dbReference>
<dbReference type="GO" id="GO:0005829">
    <property type="term" value="C:cytosol"/>
    <property type="evidence" value="ECO:0007669"/>
    <property type="project" value="TreeGrafter"/>
</dbReference>
<dbReference type="InterPro" id="IPR000182">
    <property type="entry name" value="GNAT_dom"/>
</dbReference>
<dbReference type="SUPFAM" id="SSF55729">
    <property type="entry name" value="Acyl-CoA N-acyltransferases (Nat)"/>
    <property type="match status" value="1"/>
</dbReference>
<evidence type="ECO:0000256" key="6">
    <source>
        <dbReference type="ARBA" id="ARBA00014679"/>
    </source>
</evidence>
<evidence type="ECO:0000259" key="16">
    <source>
        <dbReference type="PROSITE" id="PS51186"/>
    </source>
</evidence>
<dbReference type="Gene3D" id="1.10.1270.20">
    <property type="entry name" value="tRNA(m1g37)methyltransferase, domain 2"/>
    <property type="match status" value="1"/>
</dbReference>
<evidence type="ECO:0000256" key="14">
    <source>
        <dbReference type="ARBA" id="ARBA00047783"/>
    </source>
</evidence>
<evidence type="ECO:0000256" key="4">
    <source>
        <dbReference type="ARBA" id="ARBA00011738"/>
    </source>
</evidence>
<dbReference type="PROSITE" id="PS51186">
    <property type="entry name" value="GNAT"/>
    <property type="match status" value="1"/>
</dbReference>
<organism evidence="17 18">
    <name type="scientific">Candidatus Scatomorpha pullistercoris</name>
    <dbReference type="NCBI Taxonomy" id="2840929"/>
    <lineage>
        <taxon>Bacteria</taxon>
        <taxon>Bacillati</taxon>
        <taxon>Bacillota</taxon>
        <taxon>Clostridia</taxon>
        <taxon>Eubacteriales</taxon>
        <taxon>Candidatus Scatomorpha</taxon>
    </lineage>
</organism>
<proteinExistence type="inferred from homology"/>
<evidence type="ECO:0000256" key="1">
    <source>
        <dbReference type="ARBA" id="ARBA00002634"/>
    </source>
</evidence>
<dbReference type="PANTHER" id="PTHR46417">
    <property type="entry name" value="TRNA (GUANINE-N(1)-)-METHYLTRANSFERASE"/>
    <property type="match status" value="1"/>
</dbReference>
<keyword evidence="11 15" id="KW-0819">tRNA processing</keyword>
<evidence type="ECO:0000256" key="5">
    <source>
        <dbReference type="ARBA" id="ARBA00012807"/>
    </source>
</evidence>
<gene>
    <name evidence="15 17" type="primary">trmD</name>
    <name evidence="17" type="ORF">IAD42_02220</name>
</gene>
<evidence type="ECO:0000256" key="9">
    <source>
        <dbReference type="ARBA" id="ARBA00022679"/>
    </source>
</evidence>
<dbReference type="GO" id="GO:0002939">
    <property type="term" value="P:tRNA N1-guanine methylation"/>
    <property type="evidence" value="ECO:0007669"/>
    <property type="project" value="TreeGrafter"/>
</dbReference>
<evidence type="ECO:0000256" key="13">
    <source>
        <dbReference type="ARBA" id="ARBA00033392"/>
    </source>
</evidence>
<feature type="binding site" evidence="15">
    <location>
        <begin position="138"/>
        <end position="143"/>
    </location>
    <ligand>
        <name>S-adenosyl-L-methionine</name>
        <dbReference type="ChEBI" id="CHEBI:59789"/>
    </ligand>
</feature>
<sequence length="432" mass="49087">MEPYRIDIMTLFPDSMRAVLGESIIGRAAKKGAVEINCHQIRDYTENKQMQVDDYPYGGGWGLVMMAQPLKSCLDDIMSKAGGRRSRVIYMSPQGKPFDQAEARRLRRDYDHLVLVCWHYEGVDERFIEECVDEEISLGDFVLTGGEIAAMAVADCVCRMVPGVLADEECYTGESHWDGLLEYPQYTRPEVWEGRAVPEVLLGGDHAKVAKWRRKKQLERTLDKRPDMFEKLELRDKMDIKLAEEIKYERLPDKMKLKFEPRRAVEGDMDALLVILDEAKAYLKESGVNQWQEGYPNREALLEDMKLGRGWVFDCVDDGAVAGYACISMTPELCYRQIDGAWLTEGENYAVIHRAMAAARYRGTRLAAEMFSFAAELASGMGKVSVRVDTHRDNRAMNRLCEKLGYQLCGVVDLALVDPASDSLRNAYEKLV</sequence>
<reference evidence="17" key="1">
    <citation type="submission" date="2020-10" db="EMBL/GenBank/DDBJ databases">
        <authorList>
            <person name="Gilroy R."/>
        </authorList>
    </citation>
    <scope>NUCLEOTIDE SEQUENCE</scope>
    <source>
        <strain evidence="17">ChiHecec3B27-6122</strain>
    </source>
</reference>
<dbReference type="InterPro" id="IPR002649">
    <property type="entry name" value="tRNA_m1G_MeTrfase_TrmD"/>
</dbReference>
<dbReference type="InterPro" id="IPR016009">
    <property type="entry name" value="tRNA_MeTrfase_TRMD/TRM10"/>
</dbReference>
<dbReference type="NCBIfam" id="NF000648">
    <property type="entry name" value="PRK00026.1"/>
    <property type="match status" value="1"/>
</dbReference>
<evidence type="ECO:0000256" key="11">
    <source>
        <dbReference type="ARBA" id="ARBA00022694"/>
    </source>
</evidence>
<evidence type="ECO:0000256" key="8">
    <source>
        <dbReference type="ARBA" id="ARBA00022603"/>
    </source>
</evidence>
<dbReference type="Gene3D" id="3.40.630.30">
    <property type="match status" value="1"/>
</dbReference>
<dbReference type="InterPro" id="IPR029026">
    <property type="entry name" value="tRNA_m1G_MTases_N"/>
</dbReference>
<dbReference type="HAMAP" id="MF_00605">
    <property type="entry name" value="TrmD"/>
    <property type="match status" value="1"/>
</dbReference>
<keyword evidence="9 15" id="KW-0808">Transferase</keyword>
<reference evidence="17" key="2">
    <citation type="journal article" date="2021" name="PeerJ">
        <title>Extensive microbial diversity within the chicken gut microbiome revealed by metagenomics and culture.</title>
        <authorList>
            <person name="Gilroy R."/>
            <person name="Ravi A."/>
            <person name="Getino M."/>
            <person name="Pursley I."/>
            <person name="Horton D.L."/>
            <person name="Alikhan N.F."/>
            <person name="Baker D."/>
            <person name="Gharbi K."/>
            <person name="Hall N."/>
            <person name="Watson M."/>
            <person name="Adriaenssens E.M."/>
            <person name="Foster-Nyarko E."/>
            <person name="Jarju S."/>
            <person name="Secka A."/>
            <person name="Antonio M."/>
            <person name="Oren A."/>
            <person name="Chaudhuri R.R."/>
            <person name="La Ragione R."/>
            <person name="Hildebrand F."/>
            <person name="Pallen M.J."/>
        </authorList>
    </citation>
    <scope>NUCLEOTIDE SEQUENCE</scope>
    <source>
        <strain evidence="17">ChiHecec3B27-6122</strain>
    </source>
</reference>
<comment type="function">
    <text evidence="1 15">Specifically methylates guanosine-37 in various tRNAs.</text>
</comment>
<dbReference type="InterPro" id="IPR016181">
    <property type="entry name" value="Acyl_CoA_acyltransferase"/>
</dbReference>
<evidence type="ECO:0000256" key="10">
    <source>
        <dbReference type="ARBA" id="ARBA00022691"/>
    </source>
</evidence>
<accession>A0A9D1G4Y8</accession>
<dbReference type="PANTHER" id="PTHR46417:SF1">
    <property type="entry name" value="TRNA (GUANINE-N(1)-)-METHYLTRANSFERASE"/>
    <property type="match status" value="1"/>
</dbReference>
<dbReference type="EC" id="2.1.1.228" evidence="5 15"/>
<keyword evidence="8 15" id="KW-0489">Methyltransferase</keyword>
<dbReference type="GO" id="GO:0052906">
    <property type="term" value="F:tRNA (guanine(37)-N1)-methyltransferase activity"/>
    <property type="evidence" value="ECO:0007669"/>
    <property type="project" value="UniProtKB-UniRule"/>
</dbReference>
<dbReference type="CDD" id="cd18080">
    <property type="entry name" value="TrmD-like"/>
    <property type="match status" value="1"/>
</dbReference>
<dbReference type="InterPro" id="IPR029028">
    <property type="entry name" value="Alpha/beta_knot_MTases"/>
</dbReference>
<dbReference type="Proteomes" id="UP000886876">
    <property type="component" value="Unassembled WGS sequence"/>
</dbReference>
<comment type="subcellular location">
    <subcellularLocation>
        <location evidence="2 15">Cytoplasm</location>
    </subcellularLocation>
</comment>
<comment type="similarity">
    <text evidence="3 15">Belongs to the RNA methyltransferase TrmD family.</text>
</comment>
<dbReference type="Gene3D" id="3.40.1280.10">
    <property type="match status" value="1"/>
</dbReference>
<dbReference type="SUPFAM" id="SSF75217">
    <property type="entry name" value="alpha/beta knot"/>
    <property type="match status" value="1"/>
</dbReference>
<keyword evidence="10 15" id="KW-0949">S-adenosyl-L-methionine</keyword>
<dbReference type="EMBL" id="DVJS01000049">
    <property type="protein sequence ID" value="HIS96769.1"/>
    <property type="molecule type" value="Genomic_DNA"/>
</dbReference>
<dbReference type="GO" id="GO:0016747">
    <property type="term" value="F:acyltransferase activity, transferring groups other than amino-acyl groups"/>
    <property type="evidence" value="ECO:0007669"/>
    <property type="project" value="InterPro"/>
</dbReference>
<evidence type="ECO:0000256" key="15">
    <source>
        <dbReference type="HAMAP-Rule" id="MF_00605"/>
    </source>
</evidence>
<dbReference type="InterPro" id="IPR023148">
    <property type="entry name" value="tRNA_m1G_MeTrfase_C_sf"/>
</dbReference>
<protein>
    <recommendedName>
        <fullName evidence="6 15">tRNA (guanine-N(1)-)-methyltransferase</fullName>
        <ecNumber evidence="5 15">2.1.1.228</ecNumber>
    </recommendedName>
    <alternativeName>
        <fullName evidence="12 15">M1G-methyltransferase</fullName>
    </alternativeName>
    <alternativeName>
        <fullName evidence="13 15">tRNA [GM37] methyltransferase</fullName>
    </alternativeName>
</protein>
<dbReference type="NCBIfam" id="TIGR00088">
    <property type="entry name" value="trmD"/>
    <property type="match status" value="1"/>
</dbReference>
<evidence type="ECO:0000313" key="17">
    <source>
        <dbReference type="EMBL" id="HIS96769.1"/>
    </source>
</evidence>
<evidence type="ECO:0000256" key="12">
    <source>
        <dbReference type="ARBA" id="ARBA00029736"/>
    </source>
</evidence>
<comment type="caution">
    <text evidence="17">The sequence shown here is derived from an EMBL/GenBank/DDBJ whole genome shotgun (WGS) entry which is preliminary data.</text>
</comment>
<comment type="catalytic activity">
    <reaction evidence="14 15">
        <text>guanosine(37) in tRNA + S-adenosyl-L-methionine = N(1)-methylguanosine(37) in tRNA + S-adenosyl-L-homocysteine + H(+)</text>
        <dbReference type="Rhea" id="RHEA:36899"/>
        <dbReference type="Rhea" id="RHEA-COMP:10145"/>
        <dbReference type="Rhea" id="RHEA-COMP:10147"/>
        <dbReference type="ChEBI" id="CHEBI:15378"/>
        <dbReference type="ChEBI" id="CHEBI:57856"/>
        <dbReference type="ChEBI" id="CHEBI:59789"/>
        <dbReference type="ChEBI" id="CHEBI:73542"/>
        <dbReference type="ChEBI" id="CHEBI:74269"/>
        <dbReference type="EC" id="2.1.1.228"/>
    </reaction>
</comment>
<evidence type="ECO:0000256" key="7">
    <source>
        <dbReference type="ARBA" id="ARBA00022490"/>
    </source>
</evidence>
<dbReference type="Pfam" id="PF00583">
    <property type="entry name" value="Acetyltransf_1"/>
    <property type="match status" value="1"/>
</dbReference>
<comment type="caution">
    <text evidence="15">Lacks conserved residue(s) required for the propagation of feature annotation.</text>
</comment>
<evidence type="ECO:0000313" key="18">
    <source>
        <dbReference type="Proteomes" id="UP000886876"/>
    </source>
</evidence>
<dbReference type="Pfam" id="PF01746">
    <property type="entry name" value="tRNA_m1G_MT"/>
    <property type="match status" value="1"/>
</dbReference>
<dbReference type="FunFam" id="3.40.1280.10:FF:000001">
    <property type="entry name" value="tRNA (guanine-N(1)-)-methyltransferase"/>
    <property type="match status" value="1"/>
</dbReference>
<evidence type="ECO:0000256" key="2">
    <source>
        <dbReference type="ARBA" id="ARBA00004496"/>
    </source>
</evidence>
<comment type="subunit">
    <text evidence="4 15">Homodimer.</text>
</comment>
<dbReference type="AlphaFoldDB" id="A0A9D1G4Y8"/>
<keyword evidence="7 15" id="KW-0963">Cytoplasm</keyword>
<name>A0A9D1G4Y8_9FIRM</name>